<proteinExistence type="predicted"/>
<dbReference type="InterPro" id="IPR010982">
    <property type="entry name" value="Lambda_DNA-bd_dom_sf"/>
</dbReference>
<name>A0A0Z8PC09_STRSU</name>
<sequence>MQWGGTGMDLGQKIERLRLEKGLSRPDFCGDESELTVRQLARIESGQSQPSIPKLEYIAQRLGIPAYSLMPDYKELPQGYLELKYKLLREPIYNKVEVLDKKDGYIETIYNTCFEELPKSEQRICEAMQAMVDMVRTNQPDYAVALLTENLPLLMAKEVCDVNDLILIRLFFVQQTLGENTASRVQNNFESISFLMKKLASSQAFVRLEDTFYLRDAIISGLACFELVEYYDDAPIYIDCLRRIMEETQDYQKKPLLFMLEWKAALKLEGNYEKAEKVYQSAKLFAQVIGNDYLAQKLAEEWQKDLKKYL</sequence>
<dbReference type="InterPro" id="IPR011990">
    <property type="entry name" value="TPR-like_helical_dom_sf"/>
</dbReference>
<evidence type="ECO:0000313" key="3">
    <source>
        <dbReference type="Proteomes" id="UP000069526"/>
    </source>
</evidence>
<dbReference type="PROSITE" id="PS50943">
    <property type="entry name" value="HTH_CROC1"/>
    <property type="match status" value="1"/>
</dbReference>
<protein>
    <submittedName>
        <fullName evidence="2">Transcriptional activator</fullName>
    </submittedName>
</protein>
<evidence type="ECO:0000259" key="1">
    <source>
        <dbReference type="PROSITE" id="PS50943"/>
    </source>
</evidence>
<accession>A0A0Z8PC09</accession>
<dbReference type="InterPro" id="IPR040799">
    <property type="entry name" value="ComR_TPR"/>
</dbReference>
<dbReference type="Proteomes" id="UP000069526">
    <property type="component" value="Unassembled WGS sequence"/>
</dbReference>
<reference evidence="2 3" key="1">
    <citation type="submission" date="2016-02" db="EMBL/GenBank/DDBJ databases">
        <authorList>
            <consortium name="Pathogen Informatics"/>
        </authorList>
    </citation>
    <scope>NUCLEOTIDE SEQUENCE [LARGE SCALE GENOMIC DNA]</scope>
    <source>
        <strain evidence="2 3">SS1013</strain>
    </source>
</reference>
<gene>
    <name evidence="2" type="ORF">ERS132539_01586</name>
</gene>
<dbReference type="CDD" id="cd00093">
    <property type="entry name" value="HTH_XRE"/>
    <property type="match status" value="1"/>
</dbReference>
<dbReference type="EMBL" id="FIJK01000041">
    <property type="protein sequence ID" value="CYW43053.1"/>
    <property type="molecule type" value="Genomic_DNA"/>
</dbReference>
<dbReference type="GO" id="GO:0003677">
    <property type="term" value="F:DNA binding"/>
    <property type="evidence" value="ECO:0007669"/>
    <property type="project" value="InterPro"/>
</dbReference>
<feature type="domain" description="HTH cro/C1-type" evidence="1">
    <location>
        <begin position="14"/>
        <end position="69"/>
    </location>
</feature>
<dbReference type="Gene3D" id="1.25.40.10">
    <property type="entry name" value="Tetratricopeptide repeat domain"/>
    <property type="match status" value="1"/>
</dbReference>
<dbReference type="Pfam" id="PF18710">
    <property type="entry name" value="ComR_TPR"/>
    <property type="match status" value="1"/>
</dbReference>
<dbReference type="InterPro" id="IPR001387">
    <property type="entry name" value="Cro/C1-type_HTH"/>
</dbReference>
<evidence type="ECO:0000313" key="2">
    <source>
        <dbReference type="EMBL" id="CYW43053.1"/>
    </source>
</evidence>
<organism evidence="2 3">
    <name type="scientific">Streptococcus suis</name>
    <dbReference type="NCBI Taxonomy" id="1307"/>
    <lineage>
        <taxon>Bacteria</taxon>
        <taxon>Bacillati</taxon>
        <taxon>Bacillota</taxon>
        <taxon>Bacilli</taxon>
        <taxon>Lactobacillales</taxon>
        <taxon>Streptococcaceae</taxon>
        <taxon>Streptococcus</taxon>
    </lineage>
</organism>
<dbReference type="AlphaFoldDB" id="A0A0Z8PC09"/>
<dbReference type="Pfam" id="PF01381">
    <property type="entry name" value="HTH_3"/>
    <property type="match status" value="1"/>
</dbReference>
<dbReference type="SUPFAM" id="SSF47413">
    <property type="entry name" value="lambda repressor-like DNA-binding domains"/>
    <property type="match status" value="1"/>
</dbReference>